<sequence>MDGMGVRERVLRLCLHAVGIGMVVSLEFVLPHHRTPAAGSVLVVAALAVWVVLAVLGRGLAQPWRMLGWALVLTIGAMCVGAGVTSSPILVSAGVLAVVSAVDVAVPLTAGVLPVAVVAYFVSLAIPAFHGTGDPFAVLFTVAIAAVIGFLSRNGTLERRTEQALARRRADAAVLGERARIARDLHDVLAHTLGGLVLQLDALDAVVSTRDDAEVATRVRRARAMAAGGLDEAKKAVDALRSFDDPLDVTLASLVDQAGMATGTPVRLTVTGDTDVPATVADVLASIAVEALTNTRKHAPGQPVRVELCGGGTAVALHVENPLTGPPTRGGHGLRGMRERAELVGSTLTAGPVGANWVVRCEVPRA</sequence>
<keyword evidence="3" id="KW-0597">Phosphoprotein</keyword>
<dbReference type="InterPro" id="IPR036890">
    <property type="entry name" value="HATPase_C_sf"/>
</dbReference>
<dbReference type="PANTHER" id="PTHR24421">
    <property type="entry name" value="NITRATE/NITRITE SENSOR PROTEIN NARX-RELATED"/>
    <property type="match status" value="1"/>
</dbReference>
<dbReference type="SUPFAM" id="SSF55874">
    <property type="entry name" value="ATPase domain of HSP90 chaperone/DNA topoisomerase II/histidine kinase"/>
    <property type="match status" value="1"/>
</dbReference>
<protein>
    <recommendedName>
        <fullName evidence="2">histidine kinase</fullName>
        <ecNumber evidence="2">2.7.13.3</ecNumber>
    </recommendedName>
</protein>
<evidence type="ECO:0000259" key="10">
    <source>
        <dbReference type="Pfam" id="PF07730"/>
    </source>
</evidence>
<dbReference type="Gene3D" id="1.20.5.1930">
    <property type="match status" value="1"/>
</dbReference>
<comment type="caution">
    <text evidence="11">The sequence shown here is derived from an EMBL/GenBank/DDBJ whole genome shotgun (WGS) entry which is preliminary data.</text>
</comment>
<keyword evidence="7" id="KW-0067">ATP-binding</keyword>
<dbReference type="EMBL" id="SOCP01000016">
    <property type="protein sequence ID" value="TDV43111.1"/>
    <property type="molecule type" value="Genomic_DNA"/>
</dbReference>
<evidence type="ECO:0000256" key="5">
    <source>
        <dbReference type="ARBA" id="ARBA00022741"/>
    </source>
</evidence>
<feature type="transmembrane region" description="Helical" evidence="9">
    <location>
        <begin position="69"/>
        <end position="102"/>
    </location>
</feature>
<dbReference type="InterPro" id="IPR011712">
    <property type="entry name" value="Sig_transdc_His_kin_sub3_dim/P"/>
</dbReference>
<evidence type="ECO:0000256" key="3">
    <source>
        <dbReference type="ARBA" id="ARBA00022553"/>
    </source>
</evidence>
<keyword evidence="6 11" id="KW-0418">Kinase</keyword>
<evidence type="ECO:0000313" key="11">
    <source>
        <dbReference type="EMBL" id="TDV43111.1"/>
    </source>
</evidence>
<dbReference type="Gene3D" id="3.30.565.10">
    <property type="entry name" value="Histidine kinase-like ATPase, C-terminal domain"/>
    <property type="match status" value="1"/>
</dbReference>
<dbReference type="GO" id="GO:0016020">
    <property type="term" value="C:membrane"/>
    <property type="evidence" value="ECO:0007669"/>
    <property type="project" value="InterPro"/>
</dbReference>
<keyword evidence="12" id="KW-1185">Reference proteome</keyword>
<keyword evidence="8" id="KW-0902">Two-component regulatory system</keyword>
<feature type="transmembrane region" description="Helical" evidence="9">
    <location>
        <begin position="12"/>
        <end position="31"/>
    </location>
</feature>
<dbReference type="Proteomes" id="UP000294927">
    <property type="component" value="Unassembled WGS sequence"/>
</dbReference>
<feature type="transmembrane region" description="Helical" evidence="9">
    <location>
        <begin position="136"/>
        <end position="152"/>
    </location>
</feature>
<evidence type="ECO:0000256" key="9">
    <source>
        <dbReference type="SAM" id="Phobius"/>
    </source>
</evidence>
<evidence type="ECO:0000256" key="7">
    <source>
        <dbReference type="ARBA" id="ARBA00022840"/>
    </source>
</evidence>
<dbReference type="GO" id="GO:0046983">
    <property type="term" value="F:protein dimerization activity"/>
    <property type="evidence" value="ECO:0007669"/>
    <property type="project" value="InterPro"/>
</dbReference>
<keyword evidence="9" id="KW-1133">Transmembrane helix</keyword>
<comment type="catalytic activity">
    <reaction evidence="1">
        <text>ATP + protein L-histidine = ADP + protein N-phospho-L-histidine.</text>
        <dbReference type="EC" id="2.7.13.3"/>
    </reaction>
</comment>
<dbReference type="AlphaFoldDB" id="A0A4V3FRD2"/>
<dbReference type="EC" id="2.7.13.3" evidence="2"/>
<accession>A0A4V3FRD2</accession>
<keyword evidence="9" id="KW-0472">Membrane</keyword>
<feature type="domain" description="Signal transduction histidine kinase subgroup 3 dimerisation and phosphoacceptor" evidence="10">
    <location>
        <begin position="177"/>
        <end position="242"/>
    </location>
</feature>
<evidence type="ECO:0000313" key="12">
    <source>
        <dbReference type="Proteomes" id="UP000294927"/>
    </source>
</evidence>
<organism evidence="11 12">
    <name type="scientific">Actinophytocola oryzae</name>
    <dbReference type="NCBI Taxonomy" id="502181"/>
    <lineage>
        <taxon>Bacteria</taxon>
        <taxon>Bacillati</taxon>
        <taxon>Actinomycetota</taxon>
        <taxon>Actinomycetes</taxon>
        <taxon>Pseudonocardiales</taxon>
        <taxon>Pseudonocardiaceae</taxon>
    </lineage>
</organism>
<dbReference type="GO" id="GO:0000155">
    <property type="term" value="F:phosphorelay sensor kinase activity"/>
    <property type="evidence" value="ECO:0007669"/>
    <property type="project" value="InterPro"/>
</dbReference>
<dbReference type="CDD" id="cd16917">
    <property type="entry name" value="HATPase_UhpB-NarQ-NarX-like"/>
    <property type="match status" value="1"/>
</dbReference>
<evidence type="ECO:0000256" key="2">
    <source>
        <dbReference type="ARBA" id="ARBA00012438"/>
    </source>
</evidence>
<feature type="transmembrane region" description="Helical" evidence="9">
    <location>
        <begin position="108"/>
        <end position="129"/>
    </location>
</feature>
<keyword evidence="5" id="KW-0547">Nucleotide-binding</keyword>
<keyword evidence="4" id="KW-0808">Transferase</keyword>
<dbReference type="GO" id="GO:0005524">
    <property type="term" value="F:ATP binding"/>
    <property type="evidence" value="ECO:0007669"/>
    <property type="project" value="UniProtKB-KW"/>
</dbReference>
<evidence type="ECO:0000256" key="1">
    <source>
        <dbReference type="ARBA" id="ARBA00000085"/>
    </source>
</evidence>
<proteinExistence type="predicted"/>
<dbReference type="PANTHER" id="PTHR24421:SF10">
    <property type="entry name" value="NITRATE_NITRITE SENSOR PROTEIN NARQ"/>
    <property type="match status" value="1"/>
</dbReference>
<gene>
    <name evidence="11" type="ORF">CLV71_11645</name>
</gene>
<dbReference type="InterPro" id="IPR050482">
    <property type="entry name" value="Sensor_HK_TwoCompSys"/>
</dbReference>
<dbReference type="Pfam" id="PF07730">
    <property type="entry name" value="HisKA_3"/>
    <property type="match status" value="1"/>
</dbReference>
<feature type="transmembrane region" description="Helical" evidence="9">
    <location>
        <begin position="37"/>
        <end position="57"/>
    </location>
</feature>
<evidence type="ECO:0000256" key="4">
    <source>
        <dbReference type="ARBA" id="ARBA00022679"/>
    </source>
</evidence>
<evidence type="ECO:0000256" key="6">
    <source>
        <dbReference type="ARBA" id="ARBA00022777"/>
    </source>
</evidence>
<name>A0A4V3FRD2_9PSEU</name>
<reference evidence="11 12" key="1">
    <citation type="submission" date="2019-03" db="EMBL/GenBank/DDBJ databases">
        <title>Genomic Encyclopedia of Archaeal and Bacterial Type Strains, Phase II (KMG-II): from individual species to whole genera.</title>
        <authorList>
            <person name="Goeker M."/>
        </authorList>
    </citation>
    <scope>NUCLEOTIDE SEQUENCE [LARGE SCALE GENOMIC DNA]</scope>
    <source>
        <strain evidence="11 12">DSM 45499</strain>
    </source>
</reference>
<evidence type="ECO:0000256" key="8">
    <source>
        <dbReference type="ARBA" id="ARBA00023012"/>
    </source>
</evidence>
<keyword evidence="9" id="KW-0812">Transmembrane</keyword>